<dbReference type="GO" id="GO:0055085">
    <property type="term" value="P:transmembrane transport"/>
    <property type="evidence" value="ECO:0007669"/>
    <property type="project" value="InterPro"/>
</dbReference>
<reference evidence="2 3" key="1">
    <citation type="submission" date="2016-07" db="EMBL/GenBank/DDBJ databases">
        <authorList>
            <person name="Lefevre C.T."/>
        </authorList>
    </citation>
    <scope>NUCLEOTIDE SEQUENCE [LARGE SCALE GENOMIC DNA]</scope>
    <source>
        <strain evidence="2">PR1</strain>
    </source>
</reference>
<evidence type="ECO:0000313" key="3">
    <source>
        <dbReference type="Proteomes" id="UP000231658"/>
    </source>
</evidence>
<dbReference type="RefSeq" id="WP_069188892.1">
    <property type="nucleotide sequence ID" value="NZ_FLYE01000023.1"/>
</dbReference>
<accession>A0A1C3RHS2</accession>
<evidence type="ECO:0000256" key="1">
    <source>
        <dbReference type="ARBA" id="ARBA00022729"/>
    </source>
</evidence>
<dbReference type="Proteomes" id="UP000231658">
    <property type="component" value="Unassembled WGS sequence"/>
</dbReference>
<dbReference type="AlphaFoldDB" id="A0A1C3RHS2"/>
<gene>
    <name evidence="2" type="ORF">MTBPR1_30196</name>
</gene>
<dbReference type="InterPro" id="IPR018389">
    <property type="entry name" value="DctP_fam"/>
</dbReference>
<dbReference type="InterPro" id="IPR038404">
    <property type="entry name" value="TRAP_DctP_sf"/>
</dbReference>
<dbReference type="Pfam" id="PF03480">
    <property type="entry name" value="DctP"/>
    <property type="match status" value="1"/>
</dbReference>
<protein>
    <submittedName>
        <fullName evidence="2">Putative Extracellular solute-binding protein, family 7</fullName>
    </submittedName>
</protein>
<dbReference type="STRING" id="1867952.MTBPR1_30196"/>
<sequence length="387" mass="42857">MRNVVIGLVIGLVVGVVLGVTILTPKIKTHAASKAVLSERDLDKDVSQAPIALTSLQKGDAIHWRSAPPFPSDRPNVANQARDFAKQLTILSGEKMILPVLPAKDVIAADRLFGAIASGRIDALFTTADIAIDKEPALALYSAIPFGPKPQDTLAWLQAGNGTKKLRDMFANHNIHALVCGYLPAESSGWFTNEINNAEQLSDLRLRITGLGAKVWEKAGANVATITPEEIMAAFDQDQIDGAVFSSPDMDAKSGFSRFAKNYYYPGWQNQGQPLLLLVNARAWKKLDQERKSLLKASCDQHTSLSHAKAAKAQFDGLSEIVKQEVKLQKLPLYVIEPLHESWKKVLAEEARRNQTFRETWEDLKSFLKTRRTWQEMSVIKQETADY</sequence>
<evidence type="ECO:0000313" key="2">
    <source>
        <dbReference type="EMBL" id="SCA56826.1"/>
    </source>
</evidence>
<dbReference type="PANTHER" id="PTHR33376">
    <property type="match status" value="1"/>
</dbReference>
<dbReference type="EMBL" id="FLYE01000023">
    <property type="protein sequence ID" value="SCA56826.1"/>
    <property type="molecule type" value="Genomic_DNA"/>
</dbReference>
<dbReference type="Gene3D" id="3.40.190.170">
    <property type="entry name" value="Bacterial extracellular solute-binding protein, family 7"/>
    <property type="match status" value="1"/>
</dbReference>
<dbReference type="OrthoDB" id="9780733at2"/>
<dbReference type="Gene3D" id="3.40.190.10">
    <property type="entry name" value="Periplasmic binding protein-like II"/>
    <property type="match status" value="1"/>
</dbReference>
<dbReference type="PANTHER" id="PTHR33376:SF5">
    <property type="entry name" value="EXTRACYTOPLASMIC SOLUTE RECEPTOR PROTEIN"/>
    <property type="match status" value="1"/>
</dbReference>
<proteinExistence type="predicted"/>
<keyword evidence="1" id="KW-0732">Signal</keyword>
<organism evidence="2 3">
    <name type="scientific">Candidatus Terasakiella magnetica</name>
    <dbReference type="NCBI Taxonomy" id="1867952"/>
    <lineage>
        <taxon>Bacteria</taxon>
        <taxon>Pseudomonadati</taxon>
        <taxon>Pseudomonadota</taxon>
        <taxon>Alphaproteobacteria</taxon>
        <taxon>Rhodospirillales</taxon>
        <taxon>Terasakiellaceae</taxon>
        <taxon>Terasakiella</taxon>
    </lineage>
</organism>
<name>A0A1C3RHS2_9PROT</name>
<keyword evidence="3" id="KW-1185">Reference proteome</keyword>